<proteinExistence type="predicted"/>
<gene>
    <name evidence="1" type="ORF">LBBP_02578</name>
</gene>
<evidence type="ECO:0000313" key="2">
    <source>
        <dbReference type="Proteomes" id="UP000058857"/>
    </source>
</evidence>
<dbReference type="GeneID" id="89223867"/>
<name>A0A0E3B612_LEPBO</name>
<accession>A0A0E3B612</accession>
<dbReference type="PATRIC" id="fig|280505.15.peg.2520"/>
<protein>
    <submittedName>
        <fullName evidence="1">Uncharacterized protein</fullName>
    </submittedName>
</protein>
<organism evidence="1">
    <name type="scientific">Leptospira borgpetersenii serovar Ballum</name>
    <dbReference type="NCBI Taxonomy" id="280505"/>
    <lineage>
        <taxon>Bacteria</taxon>
        <taxon>Pseudomonadati</taxon>
        <taxon>Spirochaetota</taxon>
        <taxon>Spirochaetia</taxon>
        <taxon>Leptospirales</taxon>
        <taxon>Leptospiraceae</taxon>
        <taxon>Leptospira</taxon>
    </lineage>
</organism>
<sequence length="81" mass="9830">MNSKNKYSFKVKEKIRIAFFIFQKFDLIRKRFVLYDKSPKKLATISKFFKFKLVVYALNFCGTKIFLNSDLKNQDLYMSFF</sequence>
<dbReference type="EMBL" id="CP012029">
    <property type="protein sequence ID" value="ALO26807.1"/>
    <property type="molecule type" value="Genomic_DNA"/>
</dbReference>
<dbReference type="RefSeq" id="WP_002722152.1">
    <property type="nucleotide sequence ID" value="NZ_CP012029.1"/>
</dbReference>
<dbReference type="AlphaFoldDB" id="A0A0E3B612"/>
<reference evidence="1 2" key="1">
    <citation type="journal article" date="2015" name="PLoS Negl. Trop. Dis.">
        <title>Distribution of Plasmids in Distinct Leptospira Pathogenic Species.</title>
        <authorList>
            <person name="Wang Y."/>
            <person name="Zhuang X."/>
            <person name="Zhong Y."/>
            <person name="Zhang C."/>
            <person name="Zhang Y."/>
            <person name="Zeng L."/>
            <person name="Zhu Y."/>
            <person name="He P."/>
            <person name="Dong K."/>
            <person name="Pal U."/>
            <person name="Guo X."/>
            <person name="Qin J."/>
        </authorList>
    </citation>
    <scope>NUCLEOTIDE SEQUENCE [LARGE SCALE GENOMIC DNA]</scope>
    <source>
        <strain evidence="1 2">56604</strain>
    </source>
</reference>
<evidence type="ECO:0000313" key="1">
    <source>
        <dbReference type="EMBL" id="ALO26807.1"/>
    </source>
</evidence>
<dbReference type="Proteomes" id="UP000058857">
    <property type="component" value="Chromosome 1"/>
</dbReference>